<dbReference type="EMBL" id="CP036290">
    <property type="protein sequence ID" value="QDU84127.1"/>
    <property type="molecule type" value="Genomic_DNA"/>
</dbReference>
<dbReference type="UniPathway" id="UPA00664"/>
<comment type="catalytic activity">
    <reaction evidence="7">
        <text>L-cysteinyl-[prolipoprotein] + a 1,2-diacyl-sn-glycero-3-phospho-(1'-sn-glycerol) = an S-1,2-diacyl-sn-glyceryl-L-cysteinyl-[prolipoprotein] + sn-glycerol 1-phosphate + H(+)</text>
        <dbReference type="Rhea" id="RHEA:56712"/>
        <dbReference type="Rhea" id="RHEA-COMP:14679"/>
        <dbReference type="Rhea" id="RHEA-COMP:14680"/>
        <dbReference type="ChEBI" id="CHEBI:15378"/>
        <dbReference type="ChEBI" id="CHEBI:29950"/>
        <dbReference type="ChEBI" id="CHEBI:57685"/>
        <dbReference type="ChEBI" id="CHEBI:64716"/>
        <dbReference type="ChEBI" id="CHEBI:140658"/>
        <dbReference type="EC" id="2.5.1.145"/>
    </reaction>
</comment>
<feature type="transmembrane region" description="Helical" evidence="7">
    <location>
        <begin position="272"/>
        <end position="290"/>
    </location>
</feature>
<dbReference type="HAMAP" id="MF_01147">
    <property type="entry name" value="Lgt"/>
    <property type="match status" value="1"/>
</dbReference>
<dbReference type="PANTHER" id="PTHR30589">
    <property type="entry name" value="PROLIPOPROTEIN DIACYLGLYCERYL TRANSFERASE"/>
    <property type="match status" value="1"/>
</dbReference>
<name>A0A518CY54_9BACT</name>
<evidence type="ECO:0000256" key="1">
    <source>
        <dbReference type="ARBA" id="ARBA00007150"/>
    </source>
</evidence>
<dbReference type="NCBIfam" id="TIGR00544">
    <property type="entry name" value="lgt"/>
    <property type="match status" value="1"/>
</dbReference>
<accession>A0A518CY54</accession>
<keyword evidence="9" id="KW-1185">Reference proteome</keyword>
<feature type="transmembrane region" description="Helical" evidence="7">
    <location>
        <begin position="97"/>
        <end position="114"/>
    </location>
</feature>
<dbReference type="RefSeq" id="WP_145185084.1">
    <property type="nucleotide sequence ID" value="NZ_CP036290.1"/>
</dbReference>
<comment type="pathway">
    <text evidence="7">Protein modification; lipoprotein biosynthesis (diacylglyceryl transfer).</text>
</comment>
<feature type="transmembrane region" description="Helical" evidence="7">
    <location>
        <begin position="55"/>
        <end position="77"/>
    </location>
</feature>
<sequence length="350" mass="38394">MSFEFPCFDPVALDLPGQLDVRWYGLTYVAGFLCAQVVLTRLARRRFLPLDVPAAADLLFWSIIGVLVGGRVGYAIFYDRALIDPIRIFQFWKGGMSFHGGLLGAFLALVLFARKHQVSWRRVGDAAVLAVTPGIFFVRCANFVNGELFGRETEPTTFGAMRFPTDPVAQANLGLAGIDDNRTRELALQYACGHRDWESIAPDLAPSTTDAAGRVVALDWEALRPNLDWERVRELVPYRHPSQLYEGLAEGLLLGLVLFALLWLTRRRPLGAGAYGGVFFIGYGIARSVLELVRQPDSQFVSAANPDGTVFLGLTMGQTLSSLMVLFGLYLVFSAKRAAAPTESSPSQAG</sequence>
<keyword evidence="8" id="KW-0449">Lipoprotein</keyword>
<dbReference type="Proteomes" id="UP000319342">
    <property type="component" value="Chromosome"/>
</dbReference>
<protein>
    <recommendedName>
        <fullName evidence="7">Phosphatidylglycerol--prolipoprotein diacylglyceryl transferase</fullName>
        <ecNumber evidence="7">2.5.1.145</ecNumber>
    </recommendedName>
</protein>
<evidence type="ECO:0000256" key="4">
    <source>
        <dbReference type="ARBA" id="ARBA00022692"/>
    </source>
</evidence>
<dbReference type="InterPro" id="IPR001640">
    <property type="entry name" value="Lgt"/>
</dbReference>
<comment type="similarity">
    <text evidence="1 7">Belongs to the Lgt family.</text>
</comment>
<keyword evidence="8" id="KW-0328">Glycosyltransferase</keyword>
<comment type="function">
    <text evidence="7">Catalyzes the transfer of the diacylglyceryl group from phosphatidylglycerol to the sulfhydryl group of the N-terminal cysteine of a prolipoprotein, the first step in the formation of mature lipoproteins.</text>
</comment>
<dbReference type="OrthoDB" id="871140at2"/>
<feature type="transmembrane region" description="Helical" evidence="7">
    <location>
        <begin position="247"/>
        <end position="265"/>
    </location>
</feature>
<keyword evidence="2 7" id="KW-1003">Cell membrane</keyword>
<dbReference type="GO" id="GO:0042158">
    <property type="term" value="P:lipoprotein biosynthetic process"/>
    <property type="evidence" value="ECO:0007669"/>
    <property type="project" value="UniProtKB-UniRule"/>
</dbReference>
<feature type="transmembrane region" description="Helical" evidence="7">
    <location>
        <begin position="310"/>
        <end position="333"/>
    </location>
</feature>
<dbReference type="EC" id="2.5.1.145" evidence="7"/>
<dbReference type="PANTHER" id="PTHR30589:SF0">
    <property type="entry name" value="PHOSPHATIDYLGLYCEROL--PROLIPOPROTEIN DIACYLGLYCERYL TRANSFERASE"/>
    <property type="match status" value="1"/>
</dbReference>
<keyword evidence="4 7" id="KW-0812">Transmembrane</keyword>
<evidence type="ECO:0000313" key="8">
    <source>
        <dbReference type="EMBL" id="QDU84127.1"/>
    </source>
</evidence>
<evidence type="ECO:0000256" key="5">
    <source>
        <dbReference type="ARBA" id="ARBA00022989"/>
    </source>
</evidence>
<feature type="transmembrane region" description="Helical" evidence="7">
    <location>
        <begin position="23"/>
        <end position="43"/>
    </location>
</feature>
<gene>
    <name evidence="8" type="primary">lgt_1</name>
    <name evidence="7" type="synonym">lgt</name>
    <name evidence="8" type="ORF">Pla163_12310</name>
</gene>
<comment type="subcellular location">
    <subcellularLocation>
        <location evidence="7">Cell membrane</location>
        <topology evidence="7">Multi-pass membrane protein</topology>
    </subcellularLocation>
</comment>
<reference evidence="8 9" key="1">
    <citation type="submission" date="2019-02" db="EMBL/GenBank/DDBJ databases">
        <title>Deep-cultivation of Planctomycetes and their phenomic and genomic characterization uncovers novel biology.</title>
        <authorList>
            <person name="Wiegand S."/>
            <person name="Jogler M."/>
            <person name="Boedeker C."/>
            <person name="Pinto D."/>
            <person name="Vollmers J."/>
            <person name="Rivas-Marin E."/>
            <person name="Kohn T."/>
            <person name="Peeters S.H."/>
            <person name="Heuer A."/>
            <person name="Rast P."/>
            <person name="Oberbeckmann S."/>
            <person name="Bunk B."/>
            <person name="Jeske O."/>
            <person name="Meyerdierks A."/>
            <person name="Storesund J.E."/>
            <person name="Kallscheuer N."/>
            <person name="Luecker S."/>
            <person name="Lage O.M."/>
            <person name="Pohl T."/>
            <person name="Merkel B.J."/>
            <person name="Hornburger P."/>
            <person name="Mueller R.-W."/>
            <person name="Bruemmer F."/>
            <person name="Labrenz M."/>
            <person name="Spormann A.M."/>
            <person name="Op den Camp H."/>
            <person name="Overmann J."/>
            <person name="Amann R."/>
            <person name="Jetten M.S.M."/>
            <person name="Mascher T."/>
            <person name="Medema M.H."/>
            <person name="Devos D.P."/>
            <person name="Kaster A.-K."/>
            <person name="Ovreas L."/>
            <person name="Rohde M."/>
            <person name="Galperin M.Y."/>
            <person name="Jogler C."/>
        </authorList>
    </citation>
    <scope>NUCLEOTIDE SEQUENCE [LARGE SCALE GENOMIC DNA]</scope>
    <source>
        <strain evidence="8 9">Pla163</strain>
    </source>
</reference>
<dbReference type="GO" id="GO:0008961">
    <property type="term" value="F:phosphatidylglycerol-prolipoprotein diacylglyceryl transferase activity"/>
    <property type="evidence" value="ECO:0007669"/>
    <property type="project" value="UniProtKB-UniRule"/>
</dbReference>
<proteinExistence type="inferred from homology"/>
<keyword evidence="6 7" id="KW-0472">Membrane</keyword>
<dbReference type="Pfam" id="PF01790">
    <property type="entry name" value="LGT"/>
    <property type="match status" value="1"/>
</dbReference>
<dbReference type="GO" id="GO:0005886">
    <property type="term" value="C:plasma membrane"/>
    <property type="evidence" value="ECO:0007669"/>
    <property type="project" value="UniProtKB-SubCell"/>
</dbReference>
<evidence type="ECO:0000256" key="2">
    <source>
        <dbReference type="ARBA" id="ARBA00022475"/>
    </source>
</evidence>
<keyword evidence="5 7" id="KW-1133">Transmembrane helix</keyword>
<evidence type="ECO:0000256" key="6">
    <source>
        <dbReference type="ARBA" id="ARBA00023136"/>
    </source>
</evidence>
<evidence type="ECO:0000313" key="9">
    <source>
        <dbReference type="Proteomes" id="UP000319342"/>
    </source>
</evidence>
<evidence type="ECO:0000256" key="7">
    <source>
        <dbReference type="HAMAP-Rule" id="MF_01147"/>
    </source>
</evidence>
<organism evidence="8 9">
    <name type="scientific">Rohdeia mirabilis</name>
    <dbReference type="NCBI Taxonomy" id="2528008"/>
    <lineage>
        <taxon>Bacteria</taxon>
        <taxon>Pseudomonadati</taxon>
        <taxon>Planctomycetota</taxon>
        <taxon>Planctomycetia</taxon>
        <taxon>Planctomycetia incertae sedis</taxon>
        <taxon>Rohdeia</taxon>
    </lineage>
</organism>
<dbReference type="AlphaFoldDB" id="A0A518CY54"/>
<feature type="binding site" evidence="7">
    <location>
        <position position="139"/>
    </location>
    <ligand>
        <name>a 1,2-diacyl-sn-glycero-3-phospho-(1'-sn-glycerol)</name>
        <dbReference type="ChEBI" id="CHEBI:64716"/>
    </ligand>
</feature>
<keyword evidence="3 7" id="KW-0808">Transferase</keyword>
<evidence type="ECO:0000256" key="3">
    <source>
        <dbReference type="ARBA" id="ARBA00022679"/>
    </source>
</evidence>